<reference evidence="5" key="2">
    <citation type="journal article" date="2019" name="Int. J. Syst. Evol. Microbiol.">
        <title>The Global Catalogue of Microorganisms (GCM) 10K type strain sequencing project: providing services to taxonomists for standard genome sequencing and annotation.</title>
        <authorList>
            <consortium name="The Broad Institute Genomics Platform"/>
            <consortium name="The Broad Institute Genome Sequencing Center for Infectious Disease"/>
            <person name="Wu L."/>
            <person name="Ma J."/>
        </authorList>
    </citation>
    <scope>NUCLEOTIDE SEQUENCE [LARGE SCALE GENOMIC DNA]</scope>
    <source>
        <strain evidence="5">NBRC 107715</strain>
    </source>
</reference>
<sequence length="82" mass="9049">MQRVTYQPPWIARRAERLRARRGKGRVVRWIAYAGSPAADRPDRSETAPNEAGRARDADGAEPPGNIVHLRPRPGSSPQIPG</sequence>
<evidence type="ECO:0000313" key="2">
    <source>
        <dbReference type="EMBL" id="GEP04742.1"/>
    </source>
</evidence>
<organism evidence="2 4">
    <name type="scientific">Methylobacterium oxalidis</name>
    <dbReference type="NCBI Taxonomy" id="944322"/>
    <lineage>
        <taxon>Bacteria</taxon>
        <taxon>Pseudomonadati</taxon>
        <taxon>Pseudomonadota</taxon>
        <taxon>Alphaproteobacteria</taxon>
        <taxon>Hyphomicrobiales</taxon>
        <taxon>Methylobacteriaceae</taxon>
        <taxon>Methylobacterium</taxon>
    </lineage>
</organism>
<evidence type="ECO:0000313" key="3">
    <source>
        <dbReference type="EMBL" id="GLS63568.1"/>
    </source>
</evidence>
<reference evidence="2 4" key="3">
    <citation type="submission" date="2019-07" db="EMBL/GenBank/DDBJ databases">
        <title>Whole genome shotgun sequence of Methylobacterium oxalidis NBRC 107715.</title>
        <authorList>
            <person name="Hosoyama A."/>
            <person name="Uohara A."/>
            <person name="Ohji S."/>
            <person name="Ichikawa N."/>
        </authorList>
    </citation>
    <scope>NUCLEOTIDE SEQUENCE [LARGE SCALE GENOMIC DNA]</scope>
    <source>
        <strain evidence="2 4">NBRC 107715</strain>
    </source>
</reference>
<reference evidence="3" key="4">
    <citation type="submission" date="2023-01" db="EMBL/GenBank/DDBJ databases">
        <title>Draft genome sequence of Methylobacterium oxalidis strain NBRC 107715.</title>
        <authorList>
            <person name="Sun Q."/>
            <person name="Mori K."/>
        </authorList>
    </citation>
    <scope>NUCLEOTIDE SEQUENCE</scope>
    <source>
        <strain evidence="3">NBRC 107715</strain>
    </source>
</reference>
<accession>A0A512J476</accession>
<reference evidence="3" key="1">
    <citation type="journal article" date="2014" name="Int. J. Syst. Evol. Microbiol.">
        <title>Complete genome of a new Firmicutes species belonging to the dominant human colonic microbiota ('Ruminococcus bicirculans') reveals two chromosomes and a selective capacity to utilize plant glucans.</title>
        <authorList>
            <consortium name="NISC Comparative Sequencing Program"/>
            <person name="Wegmann U."/>
            <person name="Louis P."/>
            <person name="Goesmann A."/>
            <person name="Henrissat B."/>
            <person name="Duncan S.H."/>
            <person name="Flint H.J."/>
        </authorList>
    </citation>
    <scope>NUCLEOTIDE SEQUENCE</scope>
    <source>
        <strain evidence="3">NBRC 107715</strain>
    </source>
</reference>
<protein>
    <submittedName>
        <fullName evidence="2">Uncharacterized protein</fullName>
    </submittedName>
</protein>
<dbReference type="EMBL" id="BJZU01000052">
    <property type="protein sequence ID" value="GEP04742.1"/>
    <property type="molecule type" value="Genomic_DNA"/>
</dbReference>
<dbReference type="Proteomes" id="UP000321960">
    <property type="component" value="Unassembled WGS sequence"/>
</dbReference>
<gene>
    <name evidence="3" type="ORF">GCM10007888_19490</name>
    <name evidence="2" type="ORF">MOX02_27800</name>
</gene>
<evidence type="ECO:0000256" key="1">
    <source>
        <dbReference type="SAM" id="MobiDB-lite"/>
    </source>
</evidence>
<evidence type="ECO:0000313" key="4">
    <source>
        <dbReference type="Proteomes" id="UP000321960"/>
    </source>
</evidence>
<evidence type="ECO:0000313" key="5">
    <source>
        <dbReference type="Proteomes" id="UP001156856"/>
    </source>
</evidence>
<name>A0A512J476_9HYPH</name>
<dbReference type="AlphaFoldDB" id="A0A512J476"/>
<comment type="caution">
    <text evidence="2">The sequence shown here is derived from an EMBL/GenBank/DDBJ whole genome shotgun (WGS) entry which is preliminary data.</text>
</comment>
<dbReference type="EMBL" id="BSPK01000025">
    <property type="protein sequence ID" value="GLS63568.1"/>
    <property type="molecule type" value="Genomic_DNA"/>
</dbReference>
<proteinExistence type="predicted"/>
<keyword evidence="5" id="KW-1185">Reference proteome</keyword>
<dbReference type="Proteomes" id="UP001156856">
    <property type="component" value="Unassembled WGS sequence"/>
</dbReference>
<dbReference type="RefSeq" id="WP_170267861.1">
    <property type="nucleotide sequence ID" value="NZ_BJZU01000052.1"/>
</dbReference>
<feature type="region of interest" description="Disordered" evidence="1">
    <location>
        <begin position="35"/>
        <end position="82"/>
    </location>
</feature>